<evidence type="ECO:0000256" key="2">
    <source>
        <dbReference type="SAM" id="Phobius"/>
    </source>
</evidence>
<organism evidence="3 4">
    <name type="scientific">Colletotrichum zoysiae</name>
    <dbReference type="NCBI Taxonomy" id="1216348"/>
    <lineage>
        <taxon>Eukaryota</taxon>
        <taxon>Fungi</taxon>
        <taxon>Dikarya</taxon>
        <taxon>Ascomycota</taxon>
        <taxon>Pezizomycotina</taxon>
        <taxon>Sordariomycetes</taxon>
        <taxon>Hypocreomycetidae</taxon>
        <taxon>Glomerellales</taxon>
        <taxon>Glomerellaceae</taxon>
        <taxon>Colletotrichum</taxon>
        <taxon>Colletotrichum graminicola species complex</taxon>
    </lineage>
</organism>
<accession>A0AAD9HMM7</accession>
<reference evidence="3" key="1">
    <citation type="submission" date="2021-06" db="EMBL/GenBank/DDBJ databases">
        <title>Comparative genomics, transcriptomics and evolutionary studies reveal genomic signatures of adaptation to plant cell wall in hemibiotrophic fungi.</title>
        <authorList>
            <consortium name="DOE Joint Genome Institute"/>
            <person name="Baroncelli R."/>
            <person name="Diaz J.F."/>
            <person name="Benocci T."/>
            <person name="Peng M."/>
            <person name="Battaglia E."/>
            <person name="Haridas S."/>
            <person name="Andreopoulos W."/>
            <person name="Labutti K."/>
            <person name="Pangilinan J."/>
            <person name="Floch G.L."/>
            <person name="Makela M.R."/>
            <person name="Henrissat B."/>
            <person name="Grigoriev I.V."/>
            <person name="Crouch J.A."/>
            <person name="De Vries R.P."/>
            <person name="Sukno S.A."/>
            <person name="Thon M.R."/>
        </authorList>
    </citation>
    <scope>NUCLEOTIDE SEQUENCE</scope>
    <source>
        <strain evidence="3">MAFF235873</strain>
    </source>
</reference>
<feature type="region of interest" description="Disordered" evidence="1">
    <location>
        <begin position="157"/>
        <end position="178"/>
    </location>
</feature>
<evidence type="ECO:0008006" key="5">
    <source>
        <dbReference type="Google" id="ProtNLM"/>
    </source>
</evidence>
<protein>
    <recommendedName>
        <fullName evidence="5">PSI domain-containing protein</fullName>
    </recommendedName>
</protein>
<evidence type="ECO:0000256" key="1">
    <source>
        <dbReference type="SAM" id="MobiDB-lite"/>
    </source>
</evidence>
<feature type="compositionally biased region" description="Basic and acidic residues" evidence="1">
    <location>
        <begin position="167"/>
        <end position="178"/>
    </location>
</feature>
<gene>
    <name evidence="3" type="ORF">LX32DRAFT_692297</name>
</gene>
<name>A0AAD9HMM7_9PEZI</name>
<dbReference type="AlphaFoldDB" id="A0AAD9HMM7"/>
<sequence>MGASRPMEAPGAEETWQLRQNFTVRKASDAHLFRCWKHQDCRVCLAEYQCSWCPMTSACVPNAFAIPLLAPAYEEDICPYWAERWEIRTRPLGCQVSTITSLTSIISIICTLMIILLGISLAFGARWCRRRRQQDPDWWRIWKYDWSRMSIWKRDQETQDGEQDPLLGHHDARGEGTQ</sequence>
<comment type="caution">
    <text evidence="3">The sequence shown here is derived from an EMBL/GenBank/DDBJ whole genome shotgun (WGS) entry which is preliminary data.</text>
</comment>
<keyword evidence="2" id="KW-0472">Membrane</keyword>
<dbReference type="Proteomes" id="UP001232148">
    <property type="component" value="Unassembled WGS sequence"/>
</dbReference>
<keyword evidence="2" id="KW-1133">Transmembrane helix</keyword>
<proteinExistence type="predicted"/>
<evidence type="ECO:0000313" key="3">
    <source>
        <dbReference type="EMBL" id="KAK2030729.1"/>
    </source>
</evidence>
<evidence type="ECO:0000313" key="4">
    <source>
        <dbReference type="Proteomes" id="UP001232148"/>
    </source>
</evidence>
<feature type="transmembrane region" description="Helical" evidence="2">
    <location>
        <begin position="102"/>
        <end position="123"/>
    </location>
</feature>
<keyword evidence="4" id="KW-1185">Reference proteome</keyword>
<keyword evidence="2" id="KW-0812">Transmembrane</keyword>
<dbReference type="EMBL" id="MU842848">
    <property type="protein sequence ID" value="KAK2030729.1"/>
    <property type="molecule type" value="Genomic_DNA"/>
</dbReference>